<evidence type="ECO:0000313" key="7">
    <source>
        <dbReference type="Proteomes" id="UP000079169"/>
    </source>
</evidence>
<keyword evidence="3 5" id="KW-1133">Transmembrane helix</keyword>
<dbReference type="PANTHER" id="PTHR48021">
    <property type="match status" value="1"/>
</dbReference>
<dbReference type="PRINTS" id="PR00171">
    <property type="entry name" value="SUGRTRNSPORT"/>
</dbReference>
<dbReference type="InterPro" id="IPR036259">
    <property type="entry name" value="MFS_trans_sf"/>
</dbReference>
<keyword evidence="4 5" id="KW-0472">Membrane</keyword>
<comment type="subcellular location">
    <subcellularLocation>
        <location evidence="1">Membrane</location>
        <topology evidence="1">Multi-pass membrane protein</topology>
    </subcellularLocation>
</comment>
<dbReference type="GO" id="GO:0016020">
    <property type="term" value="C:membrane"/>
    <property type="evidence" value="ECO:0007669"/>
    <property type="project" value="UniProtKB-SubCell"/>
</dbReference>
<dbReference type="InterPro" id="IPR020846">
    <property type="entry name" value="MFS_dom"/>
</dbReference>
<name>A0A1S3DE61_DIACI</name>
<feature type="transmembrane region" description="Helical" evidence="5">
    <location>
        <begin position="125"/>
        <end position="147"/>
    </location>
</feature>
<keyword evidence="7" id="KW-1185">Reference proteome</keyword>
<dbReference type="SUPFAM" id="SSF103473">
    <property type="entry name" value="MFS general substrate transporter"/>
    <property type="match status" value="1"/>
</dbReference>
<feature type="transmembrane region" description="Helical" evidence="5">
    <location>
        <begin position="194"/>
        <end position="216"/>
    </location>
</feature>
<evidence type="ECO:0000256" key="5">
    <source>
        <dbReference type="SAM" id="Phobius"/>
    </source>
</evidence>
<dbReference type="Pfam" id="PF00083">
    <property type="entry name" value="Sugar_tr"/>
    <property type="match status" value="1"/>
</dbReference>
<feature type="transmembrane region" description="Helical" evidence="5">
    <location>
        <begin position="94"/>
        <end position="118"/>
    </location>
</feature>
<dbReference type="Proteomes" id="UP000079169">
    <property type="component" value="Unplaced"/>
</dbReference>
<feature type="transmembrane region" description="Helical" evidence="5">
    <location>
        <begin position="60"/>
        <end position="82"/>
    </location>
</feature>
<organism evidence="7 8">
    <name type="scientific">Diaphorina citri</name>
    <name type="common">Asian citrus psyllid</name>
    <dbReference type="NCBI Taxonomy" id="121845"/>
    <lineage>
        <taxon>Eukaryota</taxon>
        <taxon>Metazoa</taxon>
        <taxon>Ecdysozoa</taxon>
        <taxon>Arthropoda</taxon>
        <taxon>Hexapoda</taxon>
        <taxon>Insecta</taxon>
        <taxon>Pterygota</taxon>
        <taxon>Neoptera</taxon>
        <taxon>Paraneoptera</taxon>
        <taxon>Hemiptera</taxon>
        <taxon>Sternorrhyncha</taxon>
        <taxon>Psylloidea</taxon>
        <taxon>Psyllidae</taxon>
        <taxon>Diaphorininae</taxon>
        <taxon>Diaphorina</taxon>
    </lineage>
</organism>
<dbReference type="PROSITE" id="PS00216">
    <property type="entry name" value="SUGAR_TRANSPORT_1"/>
    <property type="match status" value="1"/>
</dbReference>
<protein>
    <submittedName>
        <fullName evidence="8">Facilitated trehalose transporter Tret1-like</fullName>
    </submittedName>
</protein>
<evidence type="ECO:0000259" key="6">
    <source>
        <dbReference type="PROSITE" id="PS50850"/>
    </source>
</evidence>
<evidence type="ECO:0000256" key="4">
    <source>
        <dbReference type="ARBA" id="ARBA00023136"/>
    </source>
</evidence>
<evidence type="ECO:0000256" key="3">
    <source>
        <dbReference type="ARBA" id="ARBA00022989"/>
    </source>
</evidence>
<dbReference type="InterPro" id="IPR005828">
    <property type="entry name" value="MFS_sugar_transport-like"/>
</dbReference>
<sequence length="268" mass="30195">MRWLRGPNFDVEGELLRIQKMIQDGEDKRASSKEDFEGNCFVKLWEHWKKFELRSPTGKAIGIIMGLMTFQRFSGVSALIYYTVDIFRNAGTRIAPSTASIIVGAVQVVVSLLSSLLIDRLGRRFLLLTSEITMAFCQLLLVAYFVFKNQGYDMQDYSWIPIFSVCTIVAIFRIGIGPIPWFMMAEIIPLEAKLWSSSLLMCYSWSCLFLVSKVFMDLIDTVGSAATYGLLGLICTLGAVFVYTRVPETKNKSFEAIQAELAMGYTAL</sequence>
<evidence type="ECO:0000256" key="2">
    <source>
        <dbReference type="ARBA" id="ARBA00022692"/>
    </source>
</evidence>
<feature type="domain" description="Major facilitator superfamily (MFS) profile" evidence="6">
    <location>
        <begin position="1"/>
        <end position="250"/>
    </location>
</feature>
<gene>
    <name evidence="8" type="primary">LOC103516938</name>
</gene>
<dbReference type="PROSITE" id="PS50850">
    <property type="entry name" value="MFS"/>
    <property type="match status" value="1"/>
</dbReference>
<dbReference type="GeneID" id="103516938"/>
<dbReference type="OMA" id="IVVTINI"/>
<accession>A0A1S3DE61</accession>
<dbReference type="KEGG" id="dci:103516938"/>
<reference evidence="8" key="1">
    <citation type="submission" date="2025-08" db="UniProtKB">
        <authorList>
            <consortium name="RefSeq"/>
        </authorList>
    </citation>
    <scope>IDENTIFICATION</scope>
</reference>
<dbReference type="GO" id="GO:0022857">
    <property type="term" value="F:transmembrane transporter activity"/>
    <property type="evidence" value="ECO:0007669"/>
    <property type="project" value="InterPro"/>
</dbReference>
<dbReference type="PaxDb" id="121845-A0A1S3DE61"/>
<dbReference type="InterPro" id="IPR050549">
    <property type="entry name" value="MFS_Trehalose_Transporter"/>
</dbReference>
<proteinExistence type="predicted"/>
<dbReference type="InterPro" id="IPR005829">
    <property type="entry name" value="Sugar_transporter_CS"/>
</dbReference>
<feature type="transmembrane region" description="Helical" evidence="5">
    <location>
        <begin position="222"/>
        <end position="243"/>
    </location>
</feature>
<dbReference type="Gene3D" id="1.20.1250.20">
    <property type="entry name" value="MFS general substrate transporter like domains"/>
    <property type="match status" value="1"/>
</dbReference>
<dbReference type="RefSeq" id="XP_008480151.1">
    <property type="nucleotide sequence ID" value="XM_008481929.3"/>
</dbReference>
<keyword evidence="2 5" id="KW-0812">Transmembrane</keyword>
<dbReference type="AlphaFoldDB" id="A0A1S3DE61"/>
<feature type="transmembrane region" description="Helical" evidence="5">
    <location>
        <begin position="159"/>
        <end position="182"/>
    </location>
</feature>
<evidence type="ECO:0000313" key="8">
    <source>
        <dbReference type="RefSeq" id="XP_008480151.1"/>
    </source>
</evidence>
<dbReference type="InterPro" id="IPR003663">
    <property type="entry name" value="Sugar/inositol_transpt"/>
</dbReference>
<evidence type="ECO:0000256" key="1">
    <source>
        <dbReference type="ARBA" id="ARBA00004141"/>
    </source>
</evidence>
<dbReference type="STRING" id="121845.A0A1S3DE61"/>
<dbReference type="PANTHER" id="PTHR48021:SF1">
    <property type="entry name" value="GH07001P-RELATED"/>
    <property type="match status" value="1"/>
</dbReference>